<dbReference type="EMBL" id="QTSX02001452">
    <property type="protein sequence ID" value="KAJ9081912.1"/>
    <property type="molecule type" value="Genomic_DNA"/>
</dbReference>
<keyword evidence="2" id="KW-1185">Reference proteome</keyword>
<name>A0ACC2U576_9FUNG</name>
<reference evidence="1" key="1">
    <citation type="submission" date="2022-04" db="EMBL/GenBank/DDBJ databases">
        <title>Genome of the entomopathogenic fungus Entomophthora muscae.</title>
        <authorList>
            <person name="Elya C."/>
            <person name="Lovett B.R."/>
            <person name="Lee E."/>
            <person name="Macias A.M."/>
            <person name="Hajek A.E."/>
            <person name="De Bivort B.L."/>
            <person name="Kasson M.T."/>
            <person name="De Fine Licht H.H."/>
            <person name="Stajich J.E."/>
        </authorList>
    </citation>
    <scope>NUCLEOTIDE SEQUENCE</scope>
    <source>
        <strain evidence="1">Berkeley</strain>
    </source>
</reference>
<organism evidence="1 2">
    <name type="scientific">Entomophthora muscae</name>
    <dbReference type="NCBI Taxonomy" id="34485"/>
    <lineage>
        <taxon>Eukaryota</taxon>
        <taxon>Fungi</taxon>
        <taxon>Fungi incertae sedis</taxon>
        <taxon>Zoopagomycota</taxon>
        <taxon>Entomophthoromycotina</taxon>
        <taxon>Entomophthoromycetes</taxon>
        <taxon>Entomophthorales</taxon>
        <taxon>Entomophthoraceae</taxon>
        <taxon>Entomophthora</taxon>
    </lineage>
</organism>
<protein>
    <submittedName>
        <fullName evidence="1">Uncharacterized protein</fullName>
    </submittedName>
</protein>
<comment type="caution">
    <text evidence="1">The sequence shown here is derived from an EMBL/GenBank/DDBJ whole genome shotgun (WGS) entry which is preliminary data.</text>
</comment>
<evidence type="ECO:0000313" key="1">
    <source>
        <dbReference type="EMBL" id="KAJ9081912.1"/>
    </source>
</evidence>
<proteinExistence type="predicted"/>
<sequence length="433" mass="48136">MAAAYDAIYPSLHRVVMSEKPDVLLCDYFSPACRDVAEMAGVPLIMGFQTTDRPFLCSIPGLTSSAEYGSVVVHELNLFARIHDKLVTPILQSYHNYPTISSLNKMRRKYNVPPSYALFGDFSRSLALANTFVGFEPALPTPPNVRLVGPVRADAYEELHEHLNTFLNLHPRTLYISCGSKMVLPDFDINLIMSASMVALEQGSIDGIVWALGATTKDDFPSYFDYKNSTKHELMANPDLVMLPWLPQNAVLNHESTRLFLSHAGIESSFDAILAATPILAMPFFGDQPRNTRKLEDAGIAQYVDRIIATPAILAAKIAYMLQDPQGTISTNLHRMQTIAQSASQRKHLGATAIEEYAYVARICRPSQPHQFGQIPCEAKHLVPVSRTMSNIKANLLDVYLAIITALFLLPAIITYKIFSTCTRRSKRKVKSN</sequence>
<evidence type="ECO:0000313" key="2">
    <source>
        <dbReference type="Proteomes" id="UP001165960"/>
    </source>
</evidence>
<gene>
    <name evidence="1" type="ORF">DSO57_1009903</name>
</gene>
<dbReference type="Proteomes" id="UP001165960">
    <property type="component" value="Unassembled WGS sequence"/>
</dbReference>
<accession>A0ACC2U576</accession>